<sequence>MPRGRLQGRPQTDLRPFGGDPAGRGARESAWGAAPGLWRLRVIAARCDPGSQPPVRGHGVLGGRLWVVIGRRDHGVLGSRLWVVVVGGNSYPTLKSLKLETS</sequence>
<evidence type="ECO:0000313" key="2">
    <source>
        <dbReference type="EMBL" id="WAQ82229.1"/>
    </source>
</evidence>
<proteinExistence type="predicted"/>
<name>A0ABY7CAQ7_9BASI</name>
<evidence type="ECO:0000313" key="3">
    <source>
        <dbReference type="Proteomes" id="UP001164743"/>
    </source>
</evidence>
<dbReference type="RefSeq" id="XP_053017784.1">
    <property type="nucleotide sequence ID" value="XM_053166576.1"/>
</dbReference>
<organism evidence="2 3">
    <name type="scientific">Puccinia triticina</name>
    <dbReference type="NCBI Taxonomy" id="208348"/>
    <lineage>
        <taxon>Eukaryota</taxon>
        <taxon>Fungi</taxon>
        <taxon>Dikarya</taxon>
        <taxon>Basidiomycota</taxon>
        <taxon>Pucciniomycotina</taxon>
        <taxon>Pucciniomycetes</taxon>
        <taxon>Pucciniales</taxon>
        <taxon>Pucciniaceae</taxon>
        <taxon>Puccinia</taxon>
    </lineage>
</organism>
<dbReference type="Proteomes" id="UP001164743">
    <property type="component" value="Chromosome 2A"/>
</dbReference>
<protein>
    <submittedName>
        <fullName evidence="2">Uncharacterized protein</fullName>
    </submittedName>
</protein>
<dbReference type="EMBL" id="CP110422">
    <property type="protein sequence ID" value="WAQ82229.1"/>
    <property type="molecule type" value="Genomic_DNA"/>
</dbReference>
<evidence type="ECO:0000256" key="1">
    <source>
        <dbReference type="SAM" id="MobiDB-lite"/>
    </source>
</evidence>
<keyword evidence="3" id="KW-1185">Reference proteome</keyword>
<dbReference type="GeneID" id="77807471"/>
<reference evidence="2" key="1">
    <citation type="submission" date="2022-10" db="EMBL/GenBank/DDBJ databases">
        <title>Puccinia triticina Genome sequencing and assembly.</title>
        <authorList>
            <person name="Li C."/>
        </authorList>
    </citation>
    <scope>NUCLEOTIDE SEQUENCE</scope>
    <source>
        <strain evidence="2">Pt15</strain>
    </source>
</reference>
<feature type="region of interest" description="Disordered" evidence="1">
    <location>
        <begin position="1"/>
        <end position="28"/>
    </location>
</feature>
<accession>A0ABY7CAQ7</accession>
<gene>
    <name evidence="2" type="ORF">PtA15_2A546</name>
</gene>